<feature type="region of interest" description="Disordered" evidence="5">
    <location>
        <begin position="350"/>
        <end position="370"/>
    </location>
</feature>
<evidence type="ECO:0000256" key="1">
    <source>
        <dbReference type="ARBA" id="ARBA00007074"/>
    </source>
</evidence>
<evidence type="ECO:0000256" key="5">
    <source>
        <dbReference type="SAM" id="MobiDB-lite"/>
    </source>
</evidence>
<dbReference type="PROSITE" id="PS51935">
    <property type="entry name" value="NLPC_P60"/>
    <property type="match status" value="1"/>
</dbReference>
<name>A0ABS4EBU7_9FIRM</name>
<evidence type="ECO:0000259" key="6">
    <source>
        <dbReference type="PROSITE" id="PS51935"/>
    </source>
</evidence>
<dbReference type="RefSeq" id="WP_234926268.1">
    <property type="nucleotide sequence ID" value="NZ_BAAACS010000012.1"/>
</dbReference>
<dbReference type="InterPro" id="IPR000064">
    <property type="entry name" value="NLP_P60_dom"/>
</dbReference>
<organism evidence="7 8">
    <name type="scientific">Metaclostridioides mangenotii</name>
    <dbReference type="NCBI Taxonomy" id="1540"/>
    <lineage>
        <taxon>Bacteria</taxon>
        <taxon>Bacillati</taxon>
        <taxon>Bacillota</taxon>
        <taxon>Clostridia</taxon>
        <taxon>Peptostreptococcales</taxon>
        <taxon>Peptostreptococcaceae</taxon>
        <taxon>Metaclostridioides</taxon>
    </lineage>
</organism>
<gene>
    <name evidence="7" type="ORF">J2Z43_001810</name>
</gene>
<dbReference type="Pfam" id="PF24032">
    <property type="entry name" value="YQBQ"/>
    <property type="match status" value="1"/>
</dbReference>
<protein>
    <submittedName>
        <fullName evidence="7">Cell wall-associated NlpC family hydrolase</fullName>
    </submittedName>
</protein>
<dbReference type="Proteomes" id="UP000767291">
    <property type="component" value="Unassembled WGS sequence"/>
</dbReference>
<dbReference type="Gene3D" id="1.10.530.10">
    <property type="match status" value="1"/>
</dbReference>
<evidence type="ECO:0000256" key="2">
    <source>
        <dbReference type="ARBA" id="ARBA00022670"/>
    </source>
</evidence>
<dbReference type="InterPro" id="IPR051202">
    <property type="entry name" value="Peptidase_C40"/>
</dbReference>
<comment type="caution">
    <text evidence="7">The sequence shown here is derived from an EMBL/GenBank/DDBJ whole genome shotgun (WGS) entry which is preliminary data.</text>
</comment>
<reference evidence="7 8" key="1">
    <citation type="submission" date="2021-03" db="EMBL/GenBank/DDBJ databases">
        <title>Genomic Encyclopedia of Type Strains, Phase IV (KMG-IV): sequencing the most valuable type-strain genomes for metagenomic binning, comparative biology and taxonomic classification.</title>
        <authorList>
            <person name="Goeker M."/>
        </authorList>
    </citation>
    <scope>NUCLEOTIDE SEQUENCE [LARGE SCALE GENOMIC DNA]</scope>
    <source>
        <strain evidence="7 8">DSM 1289</strain>
    </source>
</reference>
<dbReference type="Pfam" id="PF00877">
    <property type="entry name" value="NLPC_P60"/>
    <property type="match status" value="1"/>
</dbReference>
<dbReference type="Pfam" id="PF01832">
    <property type="entry name" value="Glucosaminidase"/>
    <property type="match status" value="1"/>
</dbReference>
<evidence type="ECO:0000313" key="7">
    <source>
        <dbReference type="EMBL" id="MBP1855415.1"/>
    </source>
</evidence>
<dbReference type="InterPro" id="IPR056937">
    <property type="entry name" value="YqbQ/XkdQ"/>
</dbReference>
<dbReference type="PANTHER" id="PTHR47053">
    <property type="entry name" value="MUREIN DD-ENDOPEPTIDASE MEPH-RELATED"/>
    <property type="match status" value="1"/>
</dbReference>
<dbReference type="GO" id="GO:0016787">
    <property type="term" value="F:hydrolase activity"/>
    <property type="evidence" value="ECO:0007669"/>
    <property type="project" value="UniProtKB-KW"/>
</dbReference>
<comment type="similarity">
    <text evidence="1">Belongs to the peptidase C40 family.</text>
</comment>
<accession>A0ABS4EBU7</accession>
<keyword evidence="3 7" id="KW-0378">Hydrolase</keyword>
<dbReference type="EMBL" id="JAGGJX010000003">
    <property type="protein sequence ID" value="MBP1855415.1"/>
    <property type="molecule type" value="Genomic_DNA"/>
</dbReference>
<evidence type="ECO:0000256" key="3">
    <source>
        <dbReference type="ARBA" id="ARBA00022801"/>
    </source>
</evidence>
<dbReference type="Gene3D" id="3.90.1720.10">
    <property type="entry name" value="endopeptidase domain like (from Nostoc punctiforme)"/>
    <property type="match status" value="1"/>
</dbReference>
<keyword evidence="4" id="KW-0788">Thiol protease</keyword>
<keyword evidence="2" id="KW-0645">Protease</keyword>
<evidence type="ECO:0000256" key="4">
    <source>
        <dbReference type="ARBA" id="ARBA00022807"/>
    </source>
</evidence>
<feature type="domain" description="NlpC/P60" evidence="6">
    <location>
        <begin position="530"/>
        <end position="656"/>
    </location>
</feature>
<evidence type="ECO:0000313" key="8">
    <source>
        <dbReference type="Proteomes" id="UP000767291"/>
    </source>
</evidence>
<dbReference type="SUPFAM" id="SSF54001">
    <property type="entry name" value="Cysteine proteinases"/>
    <property type="match status" value="1"/>
</dbReference>
<proteinExistence type="inferred from homology"/>
<dbReference type="PANTHER" id="PTHR47053:SF1">
    <property type="entry name" value="MUREIN DD-ENDOPEPTIDASE MEPH-RELATED"/>
    <property type="match status" value="1"/>
</dbReference>
<sequence>MSNILEDAINSADKLNDALKAKVRYDNSYRLLIAKFENFYEPITADSIVLDMERKGSPSKLTFTVIKDSIIDFCEGNSVRLMKGDTLLWYGRIYQKKRDKNQHIQVTAYDRLRSFKNKDTLVYENKTASELVKMIAKIYDFTMGTIEDTKYKIASKVEENKAYLDMIYGALDDTIQNSKEMFVLYCDRSEICLKNIKNMKLDLLINNETAEDFDYNSSIDDQTYTRIKLVRANEETGMRDVYIEEDSNHIKSWGQLQYYEEIDNTVNAVEKAQILLKLFNKKTKTLKIQDAFGDLRVRPGCTLPVHLNLGDLELKNYMMVENIKHKFENNRHTMDFLLVGGEFVSGLISTGTSSESKGGGNASNMSPTGTDWGHGITAKMLDSVFKGELYGMGETFLKHSNAYKVNPALMAAISIHETGNGTSSLCKNRNNFFGMKGKTYSSREEGIKAGISNLSRNYIYIGKKSLEAIRNKYAPLSDSSLNKHWIPGVSKYYQQIAGKAYSVSLSGTGVKADADAVYTKPATTNSGGLSDKQKKLVAEAEKHLGKSYKWGGEGPSHFDCSGYTKWIYKHALGITIPRNSRAQATANNGRSITRSALQVGDLIFFAKTAGGTYITHVGMYIGENKYIHSPQTGDVIKKSNLTGTMEKRFVKGMRFI</sequence>
<keyword evidence="8" id="KW-1185">Reference proteome</keyword>
<dbReference type="InterPro" id="IPR002901">
    <property type="entry name" value="MGlyc_endo_b_GlcNAc-like_dom"/>
</dbReference>
<dbReference type="SUPFAM" id="SSF69279">
    <property type="entry name" value="Phage tail proteins"/>
    <property type="match status" value="1"/>
</dbReference>
<dbReference type="InterPro" id="IPR038765">
    <property type="entry name" value="Papain-like_cys_pep_sf"/>
</dbReference>